<feature type="region of interest" description="Disordered" evidence="1">
    <location>
        <begin position="81"/>
        <end position="102"/>
    </location>
</feature>
<feature type="compositionally biased region" description="Low complexity" evidence="1">
    <location>
        <begin position="436"/>
        <end position="447"/>
    </location>
</feature>
<dbReference type="EMBL" id="BSUO01000001">
    <property type="protein sequence ID" value="GMA40116.1"/>
    <property type="molecule type" value="Genomic_DNA"/>
</dbReference>
<feature type="compositionally biased region" description="Pro residues" evidence="1">
    <location>
        <begin position="284"/>
        <end position="293"/>
    </location>
</feature>
<evidence type="ECO:0000256" key="1">
    <source>
        <dbReference type="SAM" id="MobiDB-lite"/>
    </source>
</evidence>
<gene>
    <name evidence="2" type="ORF">GCM10025883_21610</name>
</gene>
<dbReference type="Proteomes" id="UP001157126">
    <property type="component" value="Unassembled WGS sequence"/>
</dbReference>
<feature type="region of interest" description="Disordered" evidence="1">
    <location>
        <begin position="271"/>
        <end position="324"/>
    </location>
</feature>
<feature type="compositionally biased region" description="Pro residues" evidence="1">
    <location>
        <begin position="341"/>
        <end position="356"/>
    </location>
</feature>
<evidence type="ECO:0000313" key="3">
    <source>
        <dbReference type="Proteomes" id="UP001157126"/>
    </source>
</evidence>
<sequence>MLLATMTLPLAGCGIRFESDAPPFLPDPSPDPAGPPISAERDRVAAIATALVTVDGQVGRRLRPLHEAQLAALDRALARLDPPVTPAPGATPPTAATSPQTPAAGRTDLAHLADLEFVSLDAPGLADLDAVPPRAAEVVVASHTQRAVALHLLRAARVRGGDVLPALPWTAADATLALTLVEAVRSAAYALEIMAARHSPEALAPVLAGIRLLRQVETGLGAGVPELPPRPLGYPLSRPVTTPDQAAALADGALTRLVTLVVAASVPTASALRENDDDAEAGPTPAPDSPTLPPDAEAAPPRPAPPGRWDRWSGSRPSPRPPASPWVVRCARWPDCRSPPIRRPLPRRAPPPPAEPSPDAAGAVGSWACTQTGVADPPSRGRSCSCRSPVTCSVAGRCPARSRCRSSPFPPWCSPRCSRWRRARRGSRRSPPSSPPSRSSPTSCSTR</sequence>
<organism evidence="2 3">
    <name type="scientific">Mobilicoccus caccae</name>
    <dbReference type="NCBI Taxonomy" id="1859295"/>
    <lineage>
        <taxon>Bacteria</taxon>
        <taxon>Bacillati</taxon>
        <taxon>Actinomycetota</taxon>
        <taxon>Actinomycetes</taxon>
        <taxon>Micrococcales</taxon>
        <taxon>Dermatophilaceae</taxon>
        <taxon>Mobilicoccus</taxon>
    </lineage>
</organism>
<feature type="compositionally biased region" description="Low complexity" evidence="1">
    <location>
        <begin position="92"/>
        <end position="102"/>
    </location>
</feature>
<protein>
    <recommendedName>
        <fullName evidence="4">DUF4439 domain-containing protein</fullName>
    </recommendedName>
</protein>
<comment type="caution">
    <text evidence="2">The sequence shown here is derived from an EMBL/GenBank/DDBJ whole genome shotgun (WGS) entry which is preliminary data.</text>
</comment>
<keyword evidence="3" id="KW-1185">Reference proteome</keyword>
<accession>A0ABQ6IRQ3</accession>
<feature type="region of interest" description="Disordered" evidence="1">
    <location>
        <begin position="400"/>
        <end position="447"/>
    </location>
</feature>
<name>A0ABQ6IRQ3_9MICO</name>
<proteinExistence type="predicted"/>
<feature type="compositionally biased region" description="Basic residues" evidence="1">
    <location>
        <begin position="418"/>
        <end position="428"/>
    </location>
</feature>
<evidence type="ECO:0000313" key="2">
    <source>
        <dbReference type="EMBL" id="GMA40116.1"/>
    </source>
</evidence>
<reference evidence="3" key="1">
    <citation type="journal article" date="2019" name="Int. J. Syst. Evol. Microbiol.">
        <title>The Global Catalogue of Microorganisms (GCM) 10K type strain sequencing project: providing services to taxonomists for standard genome sequencing and annotation.</title>
        <authorList>
            <consortium name="The Broad Institute Genomics Platform"/>
            <consortium name="The Broad Institute Genome Sequencing Center for Infectious Disease"/>
            <person name="Wu L."/>
            <person name="Ma J."/>
        </authorList>
    </citation>
    <scope>NUCLEOTIDE SEQUENCE [LARGE SCALE GENOMIC DNA]</scope>
    <source>
        <strain evidence="3">NBRC 113072</strain>
    </source>
</reference>
<feature type="region of interest" description="Disordered" evidence="1">
    <location>
        <begin position="336"/>
        <end position="364"/>
    </location>
</feature>
<evidence type="ECO:0008006" key="4">
    <source>
        <dbReference type="Google" id="ProtNLM"/>
    </source>
</evidence>